<evidence type="ECO:0000259" key="3">
    <source>
        <dbReference type="PROSITE" id="PS51352"/>
    </source>
</evidence>
<feature type="signal peptide" evidence="2">
    <location>
        <begin position="1"/>
        <end position="22"/>
    </location>
</feature>
<gene>
    <name evidence="4" type="ORF">JOC73_001255</name>
</gene>
<reference evidence="4 5" key="1">
    <citation type="submission" date="2021-01" db="EMBL/GenBank/DDBJ databases">
        <title>Genomic Encyclopedia of Type Strains, Phase IV (KMG-IV): sequencing the most valuable type-strain genomes for metagenomic binning, comparative biology and taxonomic classification.</title>
        <authorList>
            <person name="Goeker M."/>
        </authorList>
    </citation>
    <scope>NUCLEOTIDE SEQUENCE [LARGE SCALE GENOMIC DNA]</scope>
    <source>
        <strain evidence="4 5">DSM 25890</strain>
    </source>
</reference>
<organism evidence="4 5">
    <name type="scientific">Alkaliphilus hydrothermalis</name>
    <dbReference type="NCBI Taxonomy" id="1482730"/>
    <lineage>
        <taxon>Bacteria</taxon>
        <taxon>Bacillati</taxon>
        <taxon>Bacillota</taxon>
        <taxon>Clostridia</taxon>
        <taxon>Peptostreptococcales</taxon>
        <taxon>Natronincolaceae</taxon>
        <taxon>Alkaliphilus</taxon>
    </lineage>
</organism>
<dbReference type="PROSITE" id="PS51352">
    <property type="entry name" value="THIOREDOXIN_2"/>
    <property type="match status" value="1"/>
</dbReference>
<dbReference type="InterPro" id="IPR000866">
    <property type="entry name" value="AhpC/TSA"/>
</dbReference>
<dbReference type="InterPro" id="IPR036249">
    <property type="entry name" value="Thioredoxin-like_sf"/>
</dbReference>
<comment type="caution">
    <text evidence="4">The sequence shown here is derived from an EMBL/GenBank/DDBJ whole genome shotgun (WGS) entry which is preliminary data.</text>
</comment>
<evidence type="ECO:0000256" key="1">
    <source>
        <dbReference type="SAM" id="MobiDB-lite"/>
    </source>
</evidence>
<protein>
    <submittedName>
        <fullName evidence="4">Peroxiredoxin</fullName>
    </submittedName>
</protein>
<feature type="chain" id="PRO_5046897028" evidence="2">
    <location>
        <begin position="23"/>
        <end position="211"/>
    </location>
</feature>
<dbReference type="PROSITE" id="PS51257">
    <property type="entry name" value="PROKAR_LIPOPROTEIN"/>
    <property type="match status" value="1"/>
</dbReference>
<dbReference type="InterPro" id="IPR013766">
    <property type="entry name" value="Thioredoxin_domain"/>
</dbReference>
<proteinExistence type="predicted"/>
<name>A0ABS2NP84_9FIRM</name>
<dbReference type="InterPro" id="IPR050553">
    <property type="entry name" value="Thioredoxin_ResA/DsbE_sf"/>
</dbReference>
<evidence type="ECO:0000313" key="5">
    <source>
        <dbReference type="Proteomes" id="UP001314796"/>
    </source>
</evidence>
<dbReference type="PANTHER" id="PTHR42852:SF13">
    <property type="entry name" value="PROTEIN DIPZ"/>
    <property type="match status" value="1"/>
</dbReference>
<dbReference type="RefSeq" id="WP_204401240.1">
    <property type="nucleotide sequence ID" value="NZ_JAFBEE010000006.1"/>
</dbReference>
<evidence type="ECO:0000256" key="2">
    <source>
        <dbReference type="SAM" id="SignalP"/>
    </source>
</evidence>
<dbReference type="SUPFAM" id="SSF52833">
    <property type="entry name" value="Thioredoxin-like"/>
    <property type="match status" value="1"/>
</dbReference>
<feature type="domain" description="Thioredoxin" evidence="3">
    <location>
        <begin position="50"/>
        <end position="207"/>
    </location>
</feature>
<feature type="region of interest" description="Disordered" evidence="1">
    <location>
        <begin position="25"/>
        <end position="69"/>
    </location>
</feature>
<dbReference type="Proteomes" id="UP001314796">
    <property type="component" value="Unassembled WGS sequence"/>
</dbReference>
<dbReference type="PANTHER" id="PTHR42852">
    <property type="entry name" value="THIOL:DISULFIDE INTERCHANGE PROTEIN DSBE"/>
    <property type="match status" value="1"/>
</dbReference>
<accession>A0ABS2NP84</accession>
<dbReference type="Pfam" id="PF00578">
    <property type="entry name" value="AhpC-TSA"/>
    <property type="match status" value="1"/>
</dbReference>
<dbReference type="EMBL" id="JAFBEE010000006">
    <property type="protein sequence ID" value="MBM7614741.1"/>
    <property type="molecule type" value="Genomic_DNA"/>
</dbReference>
<keyword evidence="5" id="KW-1185">Reference proteome</keyword>
<keyword evidence="2" id="KW-0732">Signal</keyword>
<dbReference type="Gene3D" id="3.40.30.10">
    <property type="entry name" value="Glutaredoxin"/>
    <property type="match status" value="1"/>
</dbReference>
<dbReference type="CDD" id="cd02966">
    <property type="entry name" value="TlpA_like_family"/>
    <property type="match status" value="1"/>
</dbReference>
<evidence type="ECO:0000313" key="4">
    <source>
        <dbReference type="EMBL" id="MBM7614741.1"/>
    </source>
</evidence>
<sequence>MRSRYKLLAILLIIAMMAGVTAGCKKRASDDPQQPTAGGNPVVDQPQHQPKEQEQLPSGEKEDGDEGQEDNKVIITLENELREEVIIAAKEDKLLVMTFWVDWNQEAKGQLEVLENLYPLLKDDVEFVGIHALGFDSISKEQAQEKIKAEGYPYPMLIDEESKAQQKYFVGSFPTTVIIDQEGNVVKSLTSNIEEDDLLEEIEWILEKFLP</sequence>